<dbReference type="EMBL" id="CAJJDO010000061">
    <property type="protein sequence ID" value="CAD8174583.1"/>
    <property type="molecule type" value="Genomic_DNA"/>
</dbReference>
<reference evidence="2" key="1">
    <citation type="submission" date="2021-01" db="EMBL/GenBank/DDBJ databases">
        <authorList>
            <consortium name="Genoscope - CEA"/>
            <person name="William W."/>
        </authorList>
    </citation>
    <scope>NUCLEOTIDE SEQUENCE</scope>
</reference>
<keyword evidence="1" id="KW-0812">Transmembrane</keyword>
<dbReference type="AlphaFoldDB" id="A0A8S1VDL8"/>
<dbReference type="InterPro" id="IPR005344">
    <property type="entry name" value="TMEM33/Pom33"/>
</dbReference>
<evidence type="ECO:0000256" key="1">
    <source>
        <dbReference type="SAM" id="Phobius"/>
    </source>
</evidence>
<dbReference type="GO" id="GO:0016020">
    <property type="term" value="C:membrane"/>
    <property type="evidence" value="ECO:0007669"/>
    <property type="project" value="InterPro"/>
</dbReference>
<dbReference type="OrthoDB" id="2423701at2759"/>
<sequence>MNQAKLRQFQNFNFENNVVWKDFIKELDPKIPKERFEKLKKIWYRDNIDPEFDPEFISNTNSQYTHQNHTHTEKEITSDLYQQTLVFKILFGIENFLKLAFIVTSFIPIGPNTQFAMLACILGLYRQCKFPTWTTDYGKLVLKNEFTQNLLFLFGYFFVYSFKTVFNVPLILHFVLGLASYVLKVQGPIYQKFKSQVDQIISLQEQIYKLKYRIEIALVPASFVFLLLGRSSLFTFIYFANFIRMKYLLIDKFQVECKYVNQKYLEPYKSNPILDFIISKVQQIHSYLVNFI</sequence>
<keyword evidence="1" id="KW-1133">Transmembrane helix</keyword>
<feature type="transmembrane region" description="Helical" evidence="1">
    <location>
        <begin position="216"/>
        <end position="239"/>
    </location>
</feature>
<feature type="transmembrane region" description="Helical" evidence="1">
    <location>
        <begin position="146"/>
        <end position="162"/>
    </location>
</feature>
<dbReference type="Pfam" id="PF03661">
    <property type="entry name" value="TMEM33_Pom33"/>
    <property type="match status" value="1"/>
</dbReference>
<evidence type="ECO:0008006" key="4">
    <source>
        <dbReference type="Google" id="ProtNLM"/>
    </source>
</evidence>
<gene>
    <name evidence="2" type="ORF">PPENT_87.1.T0610178</name>
</gene>
<name>A0A8S1VDL8_9CILI</name>
<comment type="caution">
    <text evidence="2">The sequence shown here is derived from an EMBL/GenBank/DDBJ whole genome shotgun (WGS) entry which is preliminary data.</text>
</comment>
<proteinExistence type="predicted"/>
<keyword evidence="3" id="KW-1185">Reference proteome</keyword>
<organism evidence="2 3">
    <name type="scientific">Paramecium pentaurelia</name>
    <dbReference type="NCBI Taxonomy" id="43138"/>
    <lineage>
        <taxon>Eukaryota</taxon>
        <taxon>Sar</taxon>
        <taxon>Alveolata</taxon>
        <taxon>Ciliophora</taxon>
        <taxon>Intramacronucleata</taxon>
        <taxon>Oligohymenophorea</taxon>
        <taxon>Peniculida</taxon>
        <taxon>Parameciidae</taxon>
        <taxon>Paramecium</taxon>
    </lineage>
</organism>
<dbReference type="Proteomes" id="UP000689195">
    <property type="component" value="Unassembled WGS sequence"/>
</dbReference>
<protein>
    <recommendedName>
        <fullName evidence="4">Transmembrane protein</fullName>
    </recommendedName>
</protein>
<accession>A0A8S1VDL8</accession>
<evidence type="ECO:0000313" key="3">
    <source>
        <dbReference type="Proteomes" id="UP000689195"/>
    </source>
</evidence>
<evidence type="ECO:0000313" key="2">
    <source>
        <dbReference type="EMBL" id="CAD8174583.1"/>
    </source>
</evidence>
<keyword evidence="1" id="KW-0472">Membrane</keyword>